<keyword evidence="1" id="KW-1133">Transmembrane helix</keyword>
<dbReference type="EMBL" id="CP017641">
    <property type="protein sequence ID" value="APZ95754.1"/>
    <property type="molecule type" value="Genomic_DNA"/>
</dbReference>
<dbReference type="RefSeq" id="WP_077026867.1">
    <property type="nucleotide sequence ID" value="NZ_CP017641.1"/>
</dbReference>
<name>A0A1P8WNW6_9PLAN</name>
<dbReference type="AlphaFoldDB" id="A0A1P8WNW6"/>
<dbReference type="Proteomes" id="UP000187735">
    <property type="component" value="Chromosome"/>
</dbReference>
<proteinExistence type="predicted"/>
<protein>
    <submittedName>
        <fullName evidence="2">Uncharacterized protein</fullName>
    </submittedName>
</protein>
<gene>
    <name evidence="2" type="ORF">Fuma_05416</name>
</gene>
<feature type="transmembrane region" description="Helical" evidence="1">
    <location>
        <begin position="97"/>
        <end position="117"/>
    </location>
</feature>
<dbReference type="STRING" id="1891926.Fuma_05416"/>
<keyword evidence="1" id="KW-0812">Transmembrane</keyword>
<evidence type="ECO:0000256" key="1">
    <source>
        <dbReference type="SAM" id="Phobius"/>
    </source>
</evidence>
<sequence>MKAIALWTVVLWFALAAEQARPDLLPVGSIVIPSAVGCMLWQRSASGVVVAGAAMLLSWVLGATGPPLEIAVVLLLTARFLTNGDSSHRYENGRAAWLHPLAIVVLGEVVLTAVGAYDAGLRVMTSAAAPRLVVAIPCMLLIVFVLRMSEELGFRRTVSL</sequence>
<accession>A0A1P8WNW6</accession>
<keyword evidence="3" id="KW-1185">Reference proteome</keyword>
<feature type="transmembrane region" description="Helical" evidence="1">
    <location>
        <begin position="49"/>
        <end position="76"/>
    </location>
</feature>
<evidence type="ECO:0000313" key="2">
    <source>
        <dbReference type="EMBL" id="APZ95754.1"/>
    </source>
</evidence>
<feature type="transmembrane region" description="Helical" evidence="1">
    <location>
        <begin position="129"/>
        <end position="146"/>
    </location>
</feature>
<reference evidence="2 3" key="1">
    <citation type="journal article" date="2016" name="Front. Microbiol.">
        <title>Fuerstia marisgermanicae gen. nov., sp. nov., an Unusual Member of the Phylum Planctomycetes from the German Wadden Sea.</title>
        <authorList>
            <person name="Kohn T."/>
            <person name="Heuer A."/>
            <person name="Jogler M."/>
            <person name="Vollmers J."/>
            <person name="Boedeker C."/>
            <person name="Bunk B."/>
            <person name="Rast P."/>
            <person name="Borchert D."/>
            <person name="Glockner I."/>
            <person name="Freese H.M."/>
            <person name="Klenk H.P."/>
            <person name="Overmann J."/>
            <person name="Kaster A.K."/>
            <person name="Rohde M."/>
            <person name="Wiegand S."/>
            <person name="Jogler C."/>
        </authorList>
    </citation>
    <scope>NUCLEOTIDE SEQUENCE [LARGE SCALE GENOMIC DNA]</scope>
    <source>
        <strain evidence="2 3">NH11</strain>
    </source>
</reference>
<organism evidence="2 3">
    <name type="scientific">Fuerstiella marisgermanici</name>
    <dbReference type="NCBI Taxonomy" id="1891926"/>
    <lineage>
        <taxon>Bacteria</taxon>
        <taxon>Pseudomonadati</taxon>
        <taxon>Planctomycetota</taxon>
        <taxon>Planctomycetia</taxon>
        <taxon>Planctomycetales</taxon>
        <taxon>Planctomycetaceae</taxon>
        <taxon>Fuerstiella</taxon>
    </lineage>
</organism>
<evidence type="ECO:0000313" key="3">
    <source>
        <dbReference type="Proteomes" id="UP000187735"/>
    </source>
</evidence>
<dbReference type="KEGG" id="fmr:Fuma_05416"/>
<keyword evidence="1" id="KW-0472">Membrane</keyword>